<reference evidence="6 7" key="1">
    <citation type="submission" date="2019-06" db="EMBL/GenBank/DDBJ databases">
        <title>Whole genome shotgun sequence of Vibrio comitans NBRC 102076.</title>
        <authorList>
            <person name="Hosoyama A."/>
            <person name="Uohara A."/>
            <person name="Ohji S."/>
            <person name="Ichikawa N."/>
        </authorList>
    </citation>
    <scope>NUCLEOTIDE SEQUENCE [LARGE SCALE GENOMIC DNA]</scope>
    <source>
        <strain evidence="6 7">NBRC 102076</strain>
    </source>
</reference>
<keyword evidence="2" id="KW-0229">DNA integration</keyword>
<dbReference type="InterPro" id="IPR010998">
    <property type="entry name" value="Integrase_recombinase_N"/>
</dbReference>
<name>A0A4Y3ITJ5_9VIBR</name>
<sequence length="362" mass="41039">MNSNTPCTLSKYTALVLNQGIQNHAETTNDASRSMLNVITKALSSYSFPDIRHSDIQGVITTWQVEGKSNKTISNYLAPMRKIFKTATQDGVFEINPMEGIQNPKQTKENTYAQARKNIDPYSVPEISQIESAQTPCTSGQVMTLLEIRSGLRPEEGVCAHWEAIDWDAGTYTVSIVKPKSEYRCAKTTNGHRKIELDSTTMTMLRTHYQCTGHLEVITISVVGRDNRTREEVTITPMFIRAKTGQPYKNPKDFLQAYLTPLLKDWSIRERGVTQCRKTYACHALSAGVPIKWLADKLGHADTLTLERHYAKWIPKDGDIKPTEMIEQRLDKNHRLQMQSQSVASVPVYKRLFQRIKAVFAK</sequence>
<keyword evidence="4" id="KW-0233">DNA recombination</keyword>
<organism evidence="6 7">
    <name type="scientific">Vibrio comitans NBRC 102076</name>
    <dbReference type="NCBI Taxonomy" id="1219078"/>
    <lineage>
        <taxon>Bacteria</taxon>
        <taxon>Pseudomonadati</taxon>
        <taxon>Pseudomonadota</taxon>
        <taxon>Gammaproteobacteria</taxon>
        <taxon>Vibrionales</taxon>
        <taxon>Vibrionaceae</taxon>
        <taxon>Vibrio</taxon>
    </lineage>
</organism>
<dbReference type="PANTHER" id="PTHR30349">
    <property type="entry name" value="PHAGE INTEGRASE-RELATED"/>
    <property type="match status" value="1"/>
</dbReference>
<dbReference type="EMBL" id="BJLH01000022">
    <property type="protein sequence ID" value="GEA62547.1"/>
    <property type="molecule type" value="Genomic_DNA"/>
</dbReference>
<evidence type="ECO:0000256" key="4">
    <source>
        <dbReference type="ARBA" id="ARBA00023172"/>
    </source>
</evidence>
<keyword evidence="7" id="KW-1185">Reference proteome</keyword>
<dbReference type="GO" id="GO:0003677">
    <property type="term" value="F:DNA binding"/>
    <property type="evidence" value="ECO:0007669"/>
    <property type="project" value="UniProtKB-KW"/>
</dbReference>
<dbReference type="SUPFAM" id="SSF56349">
    <property type="entry name" value="DNA breaking-rejoining enzymes"/>
    <property type="match status" value="1"/>
</dbReference>
<keyword evidence="3" id="KW-0238">DNA-binding</keyword>
<evidence type="ECO:0000256" key="1">
    <source>
        <dbReference type="ARBA" id="ARBA00008857"/>
    </source>
</evidence>
<dbReference type="OrthoDB" id="5391994at2"/>
<dbReference type="InterPro" id="IPR002104">
    <property type="entry name" value="Integrase_catalytic"/>
</dbReference>
<comment type="caution">
    <text evidence="6">The sequence shown here is derived from an EMBL/GenBank/DDBJ whole genome shotgun (WGS) entry which is preliminary data.</text>
</comment>
<dbReference type="InterPro" id="IPR011010">
    <property type="entry name" value="DNA_brk_join_enz"/>
</dbReference>
<evidence type="ECO:0000256" key="3">
    <source>
        <dbReference type="ARBA" id="ARBA00023125"/>
    </source>
</evidence>
<dbReference type="AlphaFoldDB" id="A0A4Y3ITJ5"/>
<dbReference type="InterPro" id="IPR013762">
    <property type="entry name" value="Integrase-like_cat_sf"/>
</dbReference>
<gene>
    <name evidence="6" type="ORF">VCO01S_37400</name>
</gene>
<protein>
    <recommendedName>
        <fullName evidence="5">Tyr recombinase domain-containing protein</fullName>
    </recommendedName>
</protein>
<proteinExistence type="inferred from homology"/>
<dbReference type="PANTHER" id="PTHR30349:SF64">
    <property type="entry name" value="PROPHAGE INTEGRASE INTD-RELATED"/>
    <property type="match status" value="1"/>
</dbReference>
<dbReference type="RefSeq" id="WP_141273406.1">
    <property type="nucleotide sequence ID" value="NZ_BJLH01000022.1"/>
</dbReference>
<dbReference type="GO" id="GO:0015074">
    <property type="term" value="P:DNA integration"/>
    <property type="evidence" value="ECO:0007669"/>
    <property type="project" value="UniProtKB-KW"/>
</dbReference>
<evidence type="ECO:0000259" key="5">
    <source>
        <dbReference type="PROSITE" id="PS51898"/>
    </source>
</evidence>
<evidence type="ECO:0000313" key="6">
    <source>
        <dbReference type="EMBL" id="GEA62547.1"/>
    </source>
</evidence>
<dbReference type="Gene3D" id="1.10.150.130">
    <property type="match status" value="1"/>
</dbReference>
<accession>A0A4Y3ITJ5</accession>
<evidence type="ECO:0000256" key="2">
    <source>
        <dbReference type="ARBA" id="ARBA00022908"/>
    </source>
</evidence>
<comment type="similarity">
    <text evidence="1">Belongs to the 'phage' integrase family.</text>
</comment>
<dbReference type="Gene3D" id="1.10.443.10">
    <property type="entry name" value="Intergrase catalytic core"/>
    <property type="match status" value="1"/>
</dbReference>
<evidence type="ECO:0000313" key="7">
    <source>
        <dbReference type="Proteomes" id="UP000318242"/>
    </source>
</evidence>
<feature type="domain" description="Tyr recombinase" evidence="5">
    <location>
        <begin position="117"/>
        <end position="324"/>
    </location>
</feature>
<dbReference type="PROSITE" id="PS51898">
    <property type="entry name" value="TYR_RECOMBINASE"/>
    <property type="match status" value="1"/>
</dbReference>
<dbReference type="Proteomes" id="UP000318242">
    <property type="component" value="Unassembled WGS sequence"/>
</dbReference>
<dbReference type="InterPro" id="IPR050090">
    <property type="entry name" value="Tyrosine_recombinase_XerCD"/>
</dbReference>
<dbReference type="GO" id="GO:0006310">
    <property type="term" value="P:DNA recombination"/>
    <property type="evidence" value="ECO:0007669"/>
    <property type="project" value="UniProtKB-KW"/>
</dbReference>